<evidence type="ECO:0000313" key="3">
    <source>
        <dbReference type="Proteomes" id="UP000255000"/>
    </source>
</evidence>
<feature type="transmembrane region" description="Helical" evidence="1">
    <location>
        <begin position="20"/>
        <end position="40"/>
    </location>
</feature>
<dbReference type="Proteomes" id="UP000255000">
    <property type="component" value="Unassembled WGS sequence"/>
</dbReference>
<reference evidence="2 3" key="1">
    <citation type="submission" date="2018-06" db="EMBL/GenBank/DDBJ databases">
        <authorList>
            <consortium name="Pathogen Informatics"/>
            <person name="Doyle S."/>
        </authorList>
    </citation>
    <scope>NUCLEOTIDE SEQUENCE [LARGE SCALE GENOMIC DNA]</scope>
    <source>
        <strain evidence="2 3">NCTC13350</strain>
    </source>
</reference>
<proteinExistence type="predicted"/>
<dbReference type="OrthoDB" id="9923650at2"/>
<sequence>MNTTFLSSLRDGLFSRVSTPVAFWLAALAGLVLLMGAGIARLETIAAPAAPLPVTPGKALVKDPYGCAELKFLKEEPACSYRARDDRPRNGGPAL</sequence>
<gene>
    <name evidence="2" type="ORF">NCTC13350_02103</name>
</gene>
<evidence type="ECO:0000256" key="1">
    <source>
        <dbReference type="SAM" id="Phobius"/>
    </source>
</evidence>
<keyword evidence="1" id="KW-0812">Transmembrane</keyword>
<evidence type="ECO:0000313" key="2">
    <source>
        <dbReference type="EMBL" id="SUB01168.1"/>
    </source>
</evidence>
<dbReference type="AlphaFoldDB" id="A0A378ZVU2"/>
<accession>A0A378ZVU2</accession>
<name>A0A378ZVU2_9HYPH</name>
<organism evidence="2 3">
    <name type="scientific">Pannonibacter phragmitetus</name>
    <dbReference type="NCBI Taxonomy" id="121719"/>
    <lineage>
        <taxon>Bacteria</taxon>
        <taxon>Pseudomonadati</taxon>
        <taxon>Pseudomonadota</taxon>
        <taxon>Alphaproteobacteria</taxon>
        <taxon>Hyphomicrobiales</taxon>
        <taxon>Stappiaceae</taxon>
        <taxon>Pannonibacter</taxon>
    </lineage>
</organism>
<keyword evidence="1" id="KW-0472">Membrane</keyword>
<keyword evidence="1" id="KW-1133">Transmembrane helix</keyword>
<protein>
    <submittedName>
        <fullName evidence="2">Uncharacterized protein</fullName>
    </submittedName>
</protein>
<dbReference type="RefSeq" id="WP_019965646.1">
    <property type="nucleotide sequence ID" value="NZ_UGSK01000001.1"/>
</dbReference>
<dbReference type="EMBL" id="UGSK01000001">
    <property type="protein sequence ID" value="SUB01168.1"/>
    <property type="molecule type" value="Genomic_DNA"/>
</dbReference>